<dbReference type="InterPro" id="IPR013094">
    <property type="entry name" value="AB_hydrolase_3"/>
</dbReference>
<feature type="region of interest" description="Disordered" evidence="1">
    <location>
        <begin position="326"/>
        <end position="383"/>
    </location>
</feature>
<protein>
    <recommendedName>
        <fullName evidence="2">Alpha/beta hydrolase fold-3 domain-containing protein</fullName>
    </recommendedName>
</protein>
<comment type="caution">
    <text evidence="3">The sequence shown here is derived from an EMBL/GenBank/DDBJ whole genome shotgun (WGS) entry which is preliminary data.</text>
</comment>
<accession>A0ABR0RW63</accession>
<dbReference type="Pfam" id="PF07859">
    <property type="entry name" value="Abhydrolase_3"/>
    <property type="match status" value="1"/>
</dbReference>
<feature type="compositionally biased region" description="Low complexity" evidence="1">
    <location>
        <begin position="332"/>
        <end position="347"/>
    </location>
</feature>
<reference evidence="3 4" key="1">
    <citation type="journal article" date="2023" name="Res Sq">
        <title>Genomic and morphological characterization of Knufia obscura isolated from the Mars 2020 spacecraft assembly facility.</title>
        <authorList>
            <person name="Chander A.M."/>
            <person name="Teixeira M.M."/>
            <person name="Singh N.K."/>
            <person name="Williams M.P."/>
            <person name="Parker C.W."/>
            <person name="Leo P."/>
            <person name="Stajich J.E."/>
            <person name="Torok T."/>
            <person name="Tighe S."/>
            <person name="Mason C.E."/>
            <person name="Venkateswaran K."/>
        </authorList>
    </citation>
    <scope>NUCLEOTIDE SEQUENCE [LARGE SCALE GENOMIC DNA]</scope>
    <source>
        <strain evidence="3 4">CCFEE 5817</strain>
    </source>
</reference>
<evidence type="ECO:0000256" key="1">
    <source>
        <dbReference type="SAM" id="MobiDB-lite"/>
    </source>
</evidence>
<dbReference type="GeneID" id="89995480"/>
<sequence>MLFRLALRTRHVKPTQIATWHALASYREFATSARFKQDDSVSLKVGGSGFVDLKITRPTLPPTTTNSNILVRLPPGPFPEDSDSKEPDVLGHRAQELSRQFHDTTVIDVQYRLTARPKDGPAHLDHRFPTPIHDIYTAWDYIRDELASHTSTNTNTKICLCGSHIGGALALTLALTNPEQIHAIAIENPLVDWVILDELAGDDGTVSRRRTTKRDRDLREAAQSLIRLRTRLFRTPSAYFDAFASPTMFLRAPGRDTPLTKSAAVVGVDNEAEGGFVDGARIRYREEEGEVGIVEYDDHEGERAYGPYDDDWGAVETRKLREGEYARRHGVTASDSASTASSEESSSIGKGSDDASDERSDSSTDDSAESPRRRKVLRRWPPNAQPEEVTLPYVNVFLTKPVGSSAASSDHTDVTPITWLQGMELVELLKRACFWGRERSFAEERVTLMERDSTANRVDQQKQMIEWLRTKFDESD</sequence>
<feature type="domain" description="Alpha/beta hydrolase fold-3" evidence="2">
    <location>
        <begin position="104"/>
        <end position="192"/>
    </location>
</feature>
<dbReference type="Proteomes" id="UP001334248">
    <property type="component" value="Unassembled WGS sequence"/>
</dbReference>
<feature type="compositionally biased region" description="Basic and acidic residues" evidence="1">
    <location>
        <begin position="351"/>
        <end position="362"/>
    </location>
</feature>
<proteinExistence type="predicted"/>
<evidence type="ECO:0000313" key="3">
    <source>
        <dbReference type="EMBL" id="KAK5944830.1"/>
    </source>
</evidence>
<dbReference type="EMBL" id="JAVHJV010000002">
    <property type="protein sequence ID" value="KAK5944830.1"/>
    <property type="molecule type" value="Genomic_DNA"/>
</dbReference>
<dbReference type="Gene3D" id="3.40.50.1820">
    <property type="entry name" value="alpha/beta hydrolase"/>
    <property type="match status" value="1"/>
</dbReference>
<dbReference type="RefSeq" id="XP_064732920.1">
    <property type="nucleotide sequence ID" value="XM_064870467.1"/>
</dbReference>
<keyword evidence="4" id="KW-1185">Reference proteome</keyword>
<evidence type="ECO:0000313" key="4">
    <source>
        <dbReference type="Proteomes" id="UP001334248"/>
    </source>
</evidence>
<organism evidence="3 4">
    <name type="scientific">Knufia obscura</name>
    <dbReference type="NCBI Taxonomy" id="1635080"/>
    <lineage>
        <taxon>Eukaryota</taxon>
        <taxon>Fungi</taxon>
        <taxon>Dikarya</taxon>
        <taxon>Ascomycota</taxon>
        <taxon>Pezizomycotina</taxon>
        <taxon>Eurotiomycetes</taxon>
        <taxon>Chaetothyriomycetidae</taxon>
        <taxon>Chaetothyriales</taxon>
        <taxon>Trichomeriaceae</taxon>
        <taxon>Knufia</taxon>
    </lineage>
</organism>
<gene>
    <name evidence="3" type="ORF">PMZ80_002031</name>
</gene>
<name>A0ABR0RW63_9EURO</name>
<dbReference type="SUPFAM" id="SSF53474">
    <property type="entry name" value="alpha/beta-Hydrolases"/>
    <property type="match status" value="1"/>
</dbReference>
<evidence type="ECO:0000259" key="2">
    <source>
        <dbReference type="Pfam" id="PF07859"/>
    </source>
</evidence>
<dbReference type="InterPro" id="IPR029058">
    <property type="entry name" value="AB_hydrolase_fold"/>
</dbReference>